<dbReference type="SUPFAM" id="SSF54909">
    <property type="entry name" value="Dimeric alpha+beta barrel"/>
    <property type="match status" value="1"/>
</dbReference>
<dbReference type="Gene3D" id="3.30.70.100">
    <property type="match status" value="1"/>
</dbReference>
<name>A0A8K0RI53_9PLEO</name>
<accession>A0A8K0RI53</accession>
<dbReference type="EMBL" id="JAGMVJ010000001">
    <property type="protein sequence ID" value="KAH7095250.1"/>
    <property type="molecule type" value="Genomic_DNA"/>
</dbReference>
<evidence type="ECO:0000313" key="3">
    <source>
        <dbReference type="EMBL" id="KAH7095250.1"/>
    </source>
</evidence>
<gene>
    <name evidence="3" type="ORF">FB567DRAFT_24062</name>
</gene>
<dbReference type="Pfam" id="PF07110">
    <property type="entry name" value="EthD"/>
    <property type="match status" value="1"/>
</dbReference>
<evidence type="ECO:0000259" key="2">
    <source>
        <dbReference type="Pfam" id="PF07110"/>
    </source>
</evidence>
<dbReference type="InterPro" id="IPR009799">
    <property type="entry name" value="EthD_dom"/>
</dbReference>
<dbReference type="AlphaFoldDB" id="A0A8K0RI53"/>
<organism evidence="3 4">
    <name type="scientific">Paraphoma chrysanthemicola</name>
    <dbReference type="NCBI Taxonomy" id="798071"/>
    <lineage>
        <taxon>Eukaryota</taxon>
        <taxon>Fungi</taxon>
        <taxon>Dikarya</taxon>
        <taxon>Ascomycota</taxon>
        <taxon>Pezizomycotina</taxon>
        <taxon>Dothideomycetes</taxon>
        <taxon>Pleosporomycetidae</taxon>
        <taxon>Pleosporales</taxon>
        <taxon>Pleosporineae</taxon>
        <taxon>Phaeosphaeriaceae</taxon>
        <taxon>Paraphoma</taxon>
    </lineage>
</organism>
<comment type="caution">
    <text evidence="3">The sequence shown here is derived from an EMBL/GenBank/DDBJ whole genome shotgun (WGS) entry which is preliminary data.</text>
</comment>
<proteinExistence type="inferred from homology"/>
<sequence length="208" mass="22953">MAHNITSYPCPNHLIHQHVFPELSIGTGSNQQIYFRAMVFFNKKPGLTDEFFHAHWKTVHADLTMQVEGAGVELVRYVQFHQEKQHIEAMAPLLEASGGSMTIAPYEGAAEFHAESAEAFVRFMKNVYGSKHLVGCGTRFVDLIKGYHVMVGYDNLIFGAGIPGMGKDGLGRGDSRLNRAGNGVELRSHSACCMTSKGTEELLEVQQP</sequence>
<dbReference type="OrthoDB" id="3454835at2759"/>
<keyword evidence="4" id="KW-1185">Reference proteome</keyword>
<evidence type="ECO:0000256" key="1">
    <source>
        <dbReference type="ARBA" id="ARBA00005986"/>
    </source>
</evidence>
<reference evidence="3" key="1">
    <citation type="journal article" date="2021" name="Nat. Commun.">
        <title>Genetic determinants of endophytism in the Arabidopsis root mycobiome.</title>
        <authorList>
            <person name="Mesny F."/>
            <person name="Miyauchi S."/>
            <person name="Thiergart T."/>
            <person name="Pickel B."/>
            <person name="Atanasova L."/>
            <person name="Karlsson M."/>
            <person name="Huettel B."/>
            <person name="Barry K.W."/>
            <person name="Haridas S."/>
            <person name="Chen C."/>
            <person name="Bauer D."/>
            <person name="Andreopoulos W."/>
            <person name="Pangilinan J."/>
            <person name="LaButti K."/>
            <person name="Riley R."/>
            <person name="Lipzen A."/>
            <person name="Clum A."/>
            <person name="Drula E."/>
            <person name="Henrissat B."/>
            <person name="Kohler A."/>
            <person name="Grigoriev I.V."/>
            <person name="Martin F.M."/>
            <person name="Hacquard S."/>
        </authorList>
    </citation>
    <scope>NUCLEOTIDE SEQUENCE</scope>
    <source>
        <strain evidence="3">MPI-SDFR-AT-0120</strain>
    </source>
</reference>
<comment type="similarity">
    <text evidence="1">Belongs to the tpcK family.</text>
</comment>
<protein>
    <recommendedName>
        <fullName evidence="2">EthD domain-containing protein</fullName>
    </recommendedName>
</protein>
<evidence type="ECO:0000313" key="4">
    <source>
        <dbReference type="Proteomes" id="UP000813461"/>
    </source>
</evidence>
<dbReference type="Proteomes" id="UP000813461">
    <property type="component" value="Unassembled WGS sequence"/>
</dbReference>
<dbReference type="InterPro" id="IPR011008">
    <property type="entry name" value="Dimeric_a/b-barrel"/>
</dbReference>
<dbReference type="GO" id="GO:0016491">
    <property type="term" value="F:oxidoreductase activity"/>
    <property type="evidence" value="ECO:0007669"/>
    <property type="project" value="InterPro"/>
</dbReference>
<feature type="domain" description="EthD" evidence="2">
    <location>
        <begin position="44"/>
        <end position="142"/>
    </location>
</feature>